<dbReference type="Proteomes" id="UP000245657">
    <property type="component" value="Unassembled WGS sequence"/>
</dbReference>
<evidence type="ECO:0000256" key="1">
    <source>
        <dbReference type="ARBA" id="ARBA00004651"/>
    </source>
</evidence>
<comment type="caution">
    <text evidence="7">The sequence shown here is derived from an EMBL/GenBank/DDBJ whole genome shotgun (WGS) entry which is preliminary data.</text>
</comment>
<evidence type="ECO:0000256" key="4">
    <source>
        <dbReference type="ARBA" id="ARBA00022989"/>
    </source>
</evidence>
<sequence>MRGIKILLCLLIVYLLLVMAGAEQNNAVNDSRHQDMKNLIGKISDEITSGLEDVERANEKSAKTFSNGTLEGEYVSTVLNDKVSAIPFAHSSLVILPSGLVTAAAPAEYQNLVGMSLNDTAVITANKKKRPVLSDIFLLTEGFYGVSLSYPIFSPEKNYLGYTDLTFRPEEFLRQYIIPAVEQSRYDIMILQPNGLIVYETNEEEIGRDAISDPLYAEPTLHQAAINITSQRAGTSSYQFWNQNWNKKVPREAIWDTLEFDGQQWRIVVISDIGDSEPVKNLKINITTEKTEDLNSSILSLTEYMENATDYAKNHGKKEVLSVFNNQSGPFVTGDRYIFAYDMNGTALALPFQQGFIGKNRMNLTDVNGFSILPAMIDRASDGGGYLYFVYPNPAENYTPMLKLFQVKPVDDSWFIGSGIYIPQIQASISPQNLSDLNTRVKKAAMHADDIGKEKAIADFNDINGTYADGGDYIFAYGYDGTTLALPHQPELIGTNRSDYTDQFGCQIIRMEIDAAKRGGGYVYVVYGNPDTKKNELKLCYVTPAGDDWLVGSGIYTGQNLDG</sequence>
<evidence type="ECO:0000256" key="3">
    <source>
        <dbReference type="ARBA" id="ARBA00022692"/>
    </source>
</evidence>
<protein>
    <submittedName>
        <fullName evidence="7">Sodium:calcium antiporter</fullName>
    </submittedName>
</protein>
<comment type="subcellular location">
    <subcellularLocation>
        <location evidence="1">Cell membrane</location>
        <topology evidence="1">Multi-pass membrane protein</topology>
    </subcellularLocation>
</comment>
<dbReference type="GO" id="GO:0005886">
    <property type="term" value="C:plasma membrane"/>
    <property type="evidence" value="ECO:0007669"/>
    <property type="project" value="UniProtKB-SubCell"/>
</dbReference>
<keyword evidence="2" id="KW-1003">Cell membrane</keyword>
<dbReference type="Gene3D" id="3.30.450.20">
    <property type="entry name" value="PAS domain"/>
    <property type="match status" value="2"/>
</dbReference>
<reference evidence="7 8" key="1">
    <citation type="submission" date="2018-05" db="EMBL/GenBank/DDBJ databases">
        <title>Draft genome of Methanospirillum lacunae Ki8-1.</title>
        <authorList>
            <person name="Dueholm M.S."/>
            <person name="Nielsen P.H."/>
            <person name="Bakmann L.F."/>
            <person name="Otzen D.E."/>
        </authorList>
    </citation>
    <scope>NUCLEOTIDE SEQUENCE [LARGE SCALE GENOMIC DNA]</scope>
    <source>
        <strain evidence="7 8">Ki8-1</strain>
    </source>
</reference>
<evidence type="ECO:0000256" key="5">
    <source>
        <dbReference type="ARBA" id="ARBA00023136"/>
    </source>
</evidence>
<name>A0A2V2N3E1_9EURY</name>
<feature type="domain" description="Single Cache" evidence="6">
    <location>
        <begin position="426"/>
        <end position="510"/>
    </location>
</feature>
<dbReference type="EMBL" id="QGMY01000001">
    <property type="protein sequence ID" value="PWR74704.1"/>
    <property type="molecule type" value="Genomic_DNA"/>
</dbReference>
<dbReference type="OrthoDB" id="134664at2157"/>
<keyword evidence="8" id="KW-1185">Reference proteome</keyword>
<organism evidence="7 8">
    <name type="scientific">Methanospirillum lacunae</name>
    <dbReference type="NCBI Taxonomy" id="668570"/>
    <lineage>
        <taxon>Archaea</taxon>
        <taxon>Methanobacteriati</taxon>
        <taxon>Methanobacteriota</taxon>
        <taxon>Stenosarchaea group</taxon>
        <taxon>Methanomicrobia</taxon>
        <taxon>Methanomicrobiales</taxon>
        <taxon>Methanospirillaceae</taxon>
        <taxon>Methanospirillum</taxon>
    </lineage>
</organism>
<feature type="domain" description="Single Cache" evidence="6">
    <location>
        <begin position="290"/>
        <end position="374"/>
    </location>
</feature>
<evidence type="ECO:0000256" key="2">
    <source>
        <dbReference type="ARBA" id="ARBA00022475"/>
    </source>
</evidence>
<dbReference type="SMART" id="SM01049">
    <property type="entry name" value="Cache_2"/>
    <property type="match status" value="2"/>
</dbReference>
<evidence type="ECO:0000313" key="7">
    <source>
        <dbReference type="EMBL" id="PWR74704.1"/>
    </source>
</evidence>
<evidence type="ECO:0000313" key="8">
    <source>
        <dbReference type="Proteomes" id="UP000245657"/>
    </source>
</evidence>
<dbReference type="InterPro" id="IPR033480">
    <property type="entry name" value="sCache_2"/>
</dbReference>
<dbReference type="Pfam" id="PF22309">
    <property type="entry name" value="HK-GC-Chemotax_sensor"/>
    <property type="match status" value="1"/>
</dbReference>
<dbReference type="Pfam" id="PF08269">
    <property type="entry name" value="dCache_2"/>
    <property type="match status" value="1"/>
</dbReference>
<evidence type="ECO:0000259" key="6">
    <source>
        <dbReference type="SMART" id="SM01049"/>
    </source>
</evidence>
<dbReference type="InterPro" id="IPR004010">
    <property type="entry name" value="Double_Cache_2"/>
</dbReference>
<keyword evidence="5" id="KW-0472">Membrane</keyword>
<dbReference type="GeneID" id="97548869"/>
<gene>
    <name evidence="7" type="ORF">DK846_00175</name>
</gene>
<dbReference type="InterPro" id="IPR054513">
    <property type="entry name" value="Dret_0059-like_sensor"/>
</dbReference>
<keyword evidence="4" id="KW-1133">Transmembrane helix</keyword>
<dbReference type="RefSeq" id="WP_109966904.1">
    <property type="nucleotide sequence ID" value="NZ_CP176093.1"/>
</dbReference>
<proteinExistence type="predicted"/>
<accession>A0A2V2N3E1</accession>
<dbReference type="AlphaFoldDB" id="A0A2V2N3E1"/>
<keyword evidence="3" id="KW-0812">Transmembrane</keyword>